<dbReference type="Proteomes" id="UP000183653">
    <property type="component" value="Chromosome I"/>
</dbReference>
<protein>
    <recommendedName>
        <fullName evidence="5">Chemotaxis protein</fullName>
    </recommendedName>
</protein>
<feature type="coiled-coil region" evidence="1">
    <location>
        <begin position="83"/>
        <end position="110"/>
    </location>
</feature>
<keyword evidence="4" id="KW-1185">Reference proteome</keyword>
<name>A0A1H2F4E5_9PSED</name>
<dbReference type="EMBL" id="LT629782">
    <property type="protein sequence ID" value="SDU02250.1"/>
    <property type="molecule type" value="Genomic_DNA"/>
</dbReference>
<evidence type="ECO:0000256" key="2">
    <source>
        <dbReference type="SAM" id="MobiDB-lite"/>
    </source>
</evidence>
<evidence type="ECO:0000313" key="4">
    <source>
        <dbReference type="Proteomes" id="UP000183653"/>
    </source>
</evidence>
<evidence type="ECO:0000256" key="1">
    <source>
        <dbReference type="SAM" id="Coils"/>
    </source>
</evidence>
<keyword evidence="1" id="KW-0175">Coiled coil</keyword>
<feature type="compositionally biased region" description="Polar residues" evidence="2">
    <location>
        <begin position="1"/>
        <end position="12"/>
    </location>
</feature>
<sequence length="164" mass="16849">MISIGANTSASLSALPLPEPKDRVAEAKSAAAAKELKDATSAPLSTKAEEGVKVTFSGAALLAISDTKQSNSDIEESGLPNDVQEVLKMIREIKKQIAEKQAELAAVMADKSLSPEQARVKVNNLQSALAALNASLVTAQGSLSKAMKGLSGDDAMKAASLAMA</sequence>
<gene>
    <name evidence="3" type="ORF">SAMN04490197_2087</name>
</gene>
<proteinExistence type="predicted"/>
<evidence type="ECO:0000313" key="3">
    <source>
        <dbReference type="EMBL" id="SDU02250.1"/>
    </source>
</evidence>
<dbReference type="OrthoDB" id="6903874at2"/>
<feature type="region of interest" description="Disordered" evidence="2">
    <location>
        <begin position="1"/>
        <end position="29"/>
    </location>
</feature>
<evidence type="ECO:0008006" key="5">
    <source>
        <dbReference type="Google" id="ProtNLM"/>
    </source>
</evidence>
<dbReference type="RefSeq" id="WP_072024051.1">
    <property type="nucleotide sequence ID" value="NZ_JYLM01000001.1"/>
</dbReference>
<dbReference type="AlphaFoldDB" id="A0A1H2F4E5"/>
<accession>A0A1H2F4E5</accession>
<reference evidence="3 4" key="1">
    <citation type="submission" date="2016-10" db="EMBL/GenBank/DDBJ databases">
        <authorList>
            <person name="Varghese N."/>
            <person name="Submissions S."/>
        </authorList>
    </citation>
    <scope>NUCLEOTIDE SEQUENCE [LARGE SCALE GENOMIC DNA]</scope>
    <source>
        <strain evidence="3 4">BS2775</strain>
    </source>
</reference>
<organism evidence="3 4">
    <name type="scientific">Pseudomonas orientalis</name>
    <dbReference type="NCBI Taxonomy" id="76758"/>
    <lineage>
        <taxon>Bacteria</taxon>
        <taxon>Pseudomonadati</taxon>
        <taxon>Pseudomonadota</taxon>
        <taxon>Gammaproteobacteria</taxon>
        <taxon>Pseudomonadales</taxon>
        <taxon>Pseudomonadaceae</taxon>
        <taxon>Pseudomonas</taxon>
    </lineage>
</organism>